<dbReference type="EMBL" id="CAFZ01000649">
    <property type="protein sequence ID" value="CCA76209.1"/>
    <property type="molecule type" value="Genomic_DNA"/>
</dbReference>
<dbReference type="AlphaFoldDB" id="G4TY16"/>
<organism evidence="1 2">
    <name type="scientific">Serendipita indica (strain DSM 11827)</name>
    <name type="common">Root endophyte fungus</name>
    <name type="synonym">Piriformospora indica</name>
    <dbReference type="NCBI Taxonomy" id="1109443"/>
    <lineage>
        <taxon>Eukaryota</taxon>
        <taxon>Fungi</taxon>
        <taxon>Dikarya</taxon>
        <taxon>Basidiomycota</taxon>
        <taxon>Agaricomycotina</taxon>
        <taxon>Agaricomycetes</taxon>
        <taxon>Sebacinales</taxon>
        <taxon>Serendipitaceae</taxon>
        <taxon>Serendipita</taxon>
    </lineage>
</organism>
<proteinExistence type="predicted"/>
<evidence type="ECO:0000313" key="1">
    <source>
        <dbReference type="EMBL" id="CCA76209.1"/>
    </source>
</evidence>
<name>G4TY16_SERID</name>
<protein>
    <submittedName>
        <fullName evidence="1">Uncharacterized protein</fullName>
    </submittedName>
</protein>
<gene>
    <name evidence="1" type="ORF">PIIN_10202</name>
</gene>
<reference evidence="1 2" key="1">
    <citation type="journal article" date="2011" name="PLoS Pathog.">
        <title>Endophytic Life Strategies Decoded by Genome and Transcriptome Analyses of the Mutualistic Root Symbiont Piriformospora indica.</title>
        <authorList>
            <person name="Zuccaro A."/>
            <person name="Lahrmann U."/>
            <person name="Guldener U."/>
            <person name="Langen G."/>
            <person name="Pfiffi S."/>
            <person name="Biedenkopf D."/>
            <person name="Wong P."/>
            <person name="Samans B."/>
            <person name="Grimm C."/>
            <person name="Basiewicz M."/>
            <person name="Murat C."/>
            <person name="Martin F."/>
            <person name="Kogel K.H."/>
        </authorList>
    </citation>
    <scope>NUCLEOTIDE SEQUENCE [LARGE SCALE GENOMIC DNA]</scope>
    <source>
        <strain evidence="1 2">DSM 11827</strain>
    </source>
</reference>
<evidence type="ECO:0000313" key="2">
    <source>
        <dbReference type="Proteomes" id="UP000007148"/>
    </source>
</evidence>
<keyword evidence="2" id="KW-1185">Reference proteome</keyword>
<dbReference type="eggNOG" id="ENOG502R3XI">
    <property type="taxonomic scope" value="Eukaryota"/>
</dbReference>
<sequence>MPQTARLWLPVAKIIDGRNRTWFEAEESTSAPVMKENQVHWFDLANDNENQVFVKPKNSRPLPVESQRGFMGMHKQISTKKGENTIIVKVTRPEDANATALTVGSAVSIRSVQQDGKRGVHVQGSTVFDQHHDDDNNVIKDRLKEIYAIGMCEMHPTIHCFHHAPTNLHWELNDIRLTVWATRIAREEADELKHPVSSHFTQKTALGTSSRKWVSSSEESNPSFESGVSMASMMQMIAMQNTALLGLLTRSTPIPTHSDGVGNAQNKHSDLDAWGAEHNLSSATMTALEELGFVPGDNLEELKSDFPDAINAASIKPAEWSRAVKASESYRRKAKMRLRQQEKESP</sequence>
<accession>G4TY16</accession>
<dbReference type="OrthoDB" id="3238775at2759"/>
<dbReference type="Proteomes" id="UP000007148">
    <property type="component" value="Unassembled WGS sequence"/>
</dbReference>
<dbReference type="InParanoid" id="G4TY16"/>
<dbReference type="HOGENOM" id="CLU_801964_0_0_1"/>
<comment type="caution">
    <text evidence="1">The sequence shown here is derived from an EMBL/GenBank/DDBJ whole genome shotgun (WGS) entry which is preliminary data.</text>
</comment>